<dbReference type="Proteomes" id="UP000177905">
    <property type="component" value="Unassembled WGS sequence"/>
</dbReference>
<keyword evidence="9 11" id="KW-0501">Molybdenum cofactor biosynthesis</keyword>
<sequence length="392" mass="43336">MILPKKALNIILSQAKILGIEEVNISDSLGRILAQKIYSDTDMPPFNKSGMDGFAIKSNDKSETFEIIEDIPAGYVPQKKITKGKCSRIMTGAIVPQGADIVIPVENTIHITKNTIHITKFPQKPNIAKKGEDVKKGALILNPACEIRPQEIAIFAAAGKATVKVYKLPKISIISTGSELVEPNEIPQKGQIRNSNGPMLLAQLKRLGIKGNYLGIAKDDFETTKQLIEKGLEESDILILSGGVSVGDYDFVKGALKECEVEIIFDKIAIKPGKPTTFGIKGNKYVFGLPGNPVSAFIIFELFIVPFIEKLTNQYITDKFKEFILGEDFERKKVDREEYIPVIIFGNTEPNIYLTKFHGSGHLHSLRVNAIMRIPKGVKQIKKGEAVYVRSI</sequence>
<dbReference type="PROSITE" id="PS01079">
    <property type="entry name" value="MOCF_BIOSYNTHESIS_2"/>
    <property type="match status" value="1"/>
</dbReference>
<protein>
    <recommendedName>
        <fullName evidence="11">Molybdopterin molybdenumtransferase</fullName>
        <ecNumber evidence="11">2.10.1.1</ecNumber>
    </recommendedName>
</protein>
<dbReference type="SMART" id="SM00852">
    <property type="entry name" value="MoCF_biosynth"/>
    <property type="match status" value="1"/>
</dbReference>
<feature type="domain" description="MoaB/Mog" evidence="12">
    <location>
        <begin position="172"/>
        <end position="310"/>
    </location>
</feature>
<dbReference type="InterPro" id="IPR036135">
    <property type="entry name" value="MoeA_linker/N_sf"/>
</dbReference>
<comment type="catalytic activity">
    <reaction evidence="10">
        <text>adenylyl-molybdopterin + molybdate = Mo-molybdopterin + AMP + H(+)</text>
        <dbReference type="Rhea" id="RHEA:35047"/>
        <dbReference type="ChEBI" id="CHEBI:15378"/>
        <dbReference type="ChEBI" id="CHEBI:36264"/>
        <dbReference type="ChEBI" id="CHEBI:62727"/>
        <dbReference type="ChEBI" id="CHEBI:71302"/>
        <dbReference type="ChEBI" id="CHEBI:456215"/>
        <dbReference type="EC" id="2.10.1.1"/>
    </reaction>
</comment>
<dbReference type="Gene3D" id="3.90.105.10">
    <property type="entry name" value="Molybdopterin biosynthesis moea protein, domain 2"/>
    <property type="match status" value="1"/>
</dbReference>
<evidence type="ECO:0000313" key="13">
    <source>
        <dbReference type="EMBL" id="OGC16427.1"/>
    </source>
</evidence>
<dbReference type="GO" id="GO:0046872">
    <property type="term" value="F:metal ion binding"/>
    <property type="evidence" value="ECO:0007669"/>
    <property type="project" value="UniProtKB-UniRule"/>
</dbReference>
<keyword evidence="5 11" id="KW-0500">Molybdenum</keyword>
<keyword evidence="8 11" id="KW-0460">Magnesium</keyword>
<dbReference type="GO" id="GO:0006777">
    <property type="term" value="P:Mo-molybdopterin cofactor biosynthetic process"/>
    <property type="evidence" value="ECO:0007669"/>
    <property type="project" value="UniProtKB-UniRule"/>
</dbReference>
<evidence type="ECO:0000256" key="3">
    <source>
        <dbReference type="ARBA" id="ARBA00005046"/>
    </source>
</evidence>
<dbReference type="NCBIfam" id="TIGR00177">
    <property type="entry name" value="molyb_syn"/>
    <property type="match status" value="1"/>
</dbReference>
<dbReference type="PANTHER" id="PTHR10192:SF5">
    <property type="entry name" value="GEPHYRIN"/>
    <property type="match status" value="1"/>
</dbReference>
<dbReference type="Pfam" id="PF00994">
    <property type="entry name" value="MoCF_biosynth"/>
    <property type="match status" value="1"/>
</dbReference>
<organism evidence="13 14">
    <name type="scientific">candidate division WOR-1 bacterium RIFOXYB2_FULL_36_35</name>
    <dbReference type="NCBI Taxonomy" id="1802578"/>
    <lineage>
        <taxon>Bacteria</taxon>
        <taxon>Bacillati</taxon>
        <taxon>Saganbacteria</taxon>
    </lineage>
</organism>
<comment type="pathway">
    <text evidence="3 11">Cofactor biosynthesis; molybdopterin biosynthesis.</text>
</comment>
<dbReference type="Gene3D" id="3.40.980.10">
    <property type="entry name" value="MoaB/Mog-like domain"/>
    <property type="match status" value="1"/>
</dbReference>
<evidence type="ECO:0000256" key="8">
    <source>
        <dbReference type="ARBA" id="ARBA00022842"/>
    </source>
</evidence>
<dbReference type="NCBIfam" id="NF045515">
    <property type="entry name" value="Glp_gephyrin"/>
    <property type="match status" value="1"/>
</dbReference>
<dbReference type="Pfam" id="PF03454">
    <property type="entry name" value="MoeA_C"/>
    <property type="match status" value="1"/>
</dbReference>
<name>A0A1F4S7R4_UNCSA</name>
<dbReference type="FunFam" id="3.40.980.10:FF:000004">
    <property type="entry name" value="Molybdopterin molybdenumtransferase"/>
    <property type="match status" value="1"/>
</dbReference>
<dbReference type="SUPFAM" id="SSF53218">
    <property type="entry name" value="Molybdenum cofactor biosynthesis proteins"/>
    <property type="match status" value="1"/>
</dbReference>
<evidence type="ECO:0000256" key="2">
    <source>
        <dbReference type="ARBA" id="ARBA00002901"/>
    </source>
</evidence>
<evidence type="ECO:0000313" key="14">
    <source>
        <dbReference type="Proteomes" id="UP000177905"/>
    </source>
</evidence>
<dbReference type="GO" id="GO:0005829">
    <property type="term" value="C:cytosol"/>
    <property type="evidence" value="ECO:0007669"/>
    <property type="project" value="TreeGrafter"/>
</dbReference>
<dbReference type="SUPFAM" id="SSF63867">
    <property type="entry name" value="MoeA C-terminal domain-like"/>
    <property type="match status" value="1"/>
</dbReference>
<dbReference type="InterPro" id="IPR036688">
    <property type="entry name" value="MoeA_C_domain_IV_sf"/>
</dbReference>
<dbReference type="Pfam" id="PF03453">
    <property type="entry name" value="MoeA_N"/>
    <property type="match status" value="1"/>
</dbReference>
<keyword evidence="6 11" id="KW-0808">Transferase</keyword>
<dbReference type="Gene3D" id="2.170.190.11">
    <property type="entry name" value="Molybdopterin biosynthesis moea protein, domain 3"/>
    <property type="match status" value="1"/>
</dbReference>
<dbReference type="InterPro" id="IPR005111">
    <property type="entry name" value="MoeA_C_domain_IV"/>
</dbReference>
<dbReference type="PANTHER" id="PTHR10192">
    <property type="entry name" value="MOLYBDOPTERIN BIOSYNTHESIS PROTEIN"/>
    <property type="match status" value="1"/>
</dbReference>
<dbReference type="AlphaFoldDB" id="A0A1F4S7R4"/>
<evidence type="ECO:0000256" key="7">
    <source>
        <dbReference type="ARBA" id="ARBA00022723"/>
    </source>
</evidence>
<dbReference type="FunFam" id="2.170.190.11:FF:000001">
    <property type="entry name" value="Molybdopterin molybdenumtransferase"/>
    <property type="match status" value="1"/>
</dbReference>
<evidence type="ECO:0000259" key="12">
    <source>
        <dbReference type="SMART" id="SM00852"/>
    </source>
</evidence>
<gene>
    <name evidence="13" type="ORF">A2290_02245</name>
</gene>
<evidence type="ECO:0000256" key="4">
    <source>
        <dbReference type="ARBA" id="ARBA00010763"/>
    </source>
</evidence>
<dbReference type="GO" id="GO:0061599">
    <property type="term" value="F:molybdopterin molybdotransferase activity"/>
    <property type="evidence" value="ECO:0007669"/>
    <property type="project" value="UniProtKB-UniRule"/>
</dbReference>
<dbReference type="EMBL" id="MEUA01000009">
    <property type="protein sequence ID" value="OGC16427.1"/>
    <property type="molecule type" value="Genomic_DNA"/>
</dbReference>
<dbReference type="InterPro" id="IPR038987">
    <property type="entry name" value="MoeA-like"/>
</dbReference>
<comment type="caution">
    <text evidence="13">The sequence shown here is derived from an EMBL/GenBank/DDBJ whole genome shotgun (WGS) entry which is preliminary data.</text>
</comment>
<dbReference type="CDD" id="cd00887">
    <property type="entry name" value="MoeA"/>
    <property type="match status" value="1"/>
</dbReference>
<dbReference type="InterPro" id="IPR008284">
    <property type="entry name" value="MoCF_biosynth_CS"/>
</dbReference>
<dbReference type="InterPro" id="IPR036425">
    <property type="entry name" value="MoaB/Mog-like_dom_sf"/>
</dbReference>
<keyword evidence="7 11" id="KW-0479">Metal-binding</keyword>
<evidence type="ECO:0000256" key="6">
    <source>
        <dbReference type="ARBA" id="ARBA00022679"/>
    </source>
</evidence>
<evidence type="ECO:0000256" key="10">
    <source>
        <dbReference type="ARBA" id="ARBA00047317"/>
    </source>
</evidence>
<evidence type="ECO:0000256" key="11">
    <source>
        <dbReference type="RuleBase" id="RU365090"/>
    </source>
</evidence>
<evidence type="ECO:0000256" key="5">
    <source>
        <dbReference type="ARBA" id="ARBA00022505"/>
    </source>
</evidence>
<dbReference type="InterPro" id="IPR005110">
    <property type="entry name" value="MoeA_linker/N"/>
</dbReference>
<dbReference type="UniPathway" id="UPA00344"/>
<accession>A0A1F4S7R4</accession>
<dbReference type="Gene3D" id="2.40.340.10">
    <property type="entry name" value="MoeA, C-terminal, domain IV"/>
    <property type="match status" value="1"/>
</dbReference>
<reference evidence="13 14" key="1">
    <citation type="journal article" date="2016" name="Nat. Commun.">
        <title>Thousands of microbial genomes shed light on interconnected biogeochemical processes in an aquifer system.</title>
        <authorList>
            <person name="Anantharaman K."/>
            <person name="Brown C.T."/>
            <person name="Hug L.A."/>
            <person name="Sharon I."/>
            <person name="Castelle C.J."/>
            <person name="Probst A.J."/>
            <person name="Thomas B.C."/>
            <person name="Singh A."/>
            <person name="Wilkins M.J."/>
            <person name="Karaoz U."/>
            <person name="Brodie E.L."/>
            <person name="Williams K.H."/>
            <person name="Hubbard S.S."/>
            <person name="Banfield J.F."/>
        </authorList>
    </citation>
    <scope>NUCLEOTIDE SEQUENCE [LARGE SCALE GENOMIC DNA]</scope>
</reference>
<evidence type="ECO:0000256" key="1">
    <source>
        <dbReference type="ARBA" id="ARBA00001946"/>
    </source>
</evidence>
<dbReference type="EC" id="2.10.1.1" evidence="11"/>
<comment type="similarity">
    <text evidence="4 11">Belongs to the MoeA family.</text>
</comment>
<dbReference type="SUPFAM" id="SSF63882">
    <property type="entry name" value="MoeA N-terminal region -like"/>
    <property type="match status" value="1"/>
</dbReference>
<evidence type="ECO:0000256" key="9">
    <source>
        <dbReference type="ARBA" id="ARBA00023150"/>
    </source>
</evidence>
<proteinExistence type="inferred from homology"/>
<comment type="function">
    <text evidence="2 11">Catalyzes the insertion of molybdate into adenylated molybdopterin with the concomitant release of AMP.</text>
</comment>
<dbReference type="InterPro" id="IPR001453">
    <property type="entry name" value="MoaB/Mog_dom"/>
</dbReference>
<comment type="cofactor">
    <cofactor evidence="1 11">
        <name>Mg(2+)</name>
        <dbReference type="ChEBI" id="CHEBI:18420"/>
    </cofactor>
</comment>